<keyword evidence="3" id="KW-1185">Reference proteome</keyword>
<dbReference type="Proteomes" id="UP001204151">
    <property type="component" value="Unassembled WGS sequence"/>
</dbReference>
<keyword evidence="1" id="KW-0812">Transmembrane</keyword>
<dbReference type="RefSeq" id="WP_258819957.1">
    <property type="nucleotide sequence ID" value="NZ_JANUGW010000035.1"/>
</dbReference>
<feature type="transmembrane region" description="Helical" evidence="1">
    <location>
        <begin position="63"/>
        <end position="88"/>
    </location>
</feature>
<dbReference type="EMBL" id="JANUGW010000035">
    <property type="protein sequence ID" value="MCS0585433.1"/>
    <property type="molecule type" value="Genomic_DNA"/>
</dbReference>
<evidence type="ECO:0008006" key="4">
    <source>
        <dbReference type="Google" id="ProtNLM"/>
    </source>
</evidence>
<accession>A0ABT1ZZS6</accession>
<keyword evidence="1" id="KW-1133">Transmembrane helix</keyword>
<evidence type="ECO:0000256" key="1">
    <source>
        <dbReference type="SAM" id="Phobius"/>
    </source>
</evidence>
<proteinExistence type="predicted"/>
<name>A0ABT1ZZS6_9BURK</name>
<evidence type="ECO:0000313" key="3">
    <source>
        <dbReference type="Proteomes" id="UP001204151"/>
    </source>
</evidence>
<feature type="transmembrane region" description="Helical" evidence="1">
    <location>
        <begin position="40"/>
        <end position="56"/>
    </location>
</feature>
<gene>
    <name evidence="2" type="ORF">NX784_28015</name>
</gene>
<sequence length="98" mass="10365">MHRTRFVMKMSARAVLGTLRLALFTALLLASRMVVPLFRLAVTAGIVLFGFCALARRDQTTPMWAGAVLALAGVALELALGAAVRALAPSDVVVISEV</sequence>
<organism evidence="2 3">
    <name type="scientific">Massilia pinisoli</name>
    <dbReference type="NCBI Taxonomy" id="1772194"/>
    <lineage>
        <taxon>Bacteria</taxon>
        <taxon>Pseudomonadati</taxon>
        <taxon>Pseudomonadota</taxon>
        <taxon>Betaproteobacteria</taxon>
        <taxon>Burkholderiales</taxon>
        <taxon>Oxalobacteraceae</taxon>
        <taxon>Telluria group</taxon>
        <taxon>Massilia</taxon>
    </lineage>
</organism>
<comment type="caution">
    <text evidence="2">The sequence shown here is derived from an EMBL/GenBank/DDBJ whole genome shotgun (WGS) entry which is preliminary data.</text>
</comment>
<reference evidence="2 3" key="1">
    <citation type="submission" date="2022-08" db="EMBL/GenBank/DDBJ databases">
        <title>Reclassification of Massilia species as members of the genera Telluria, Duganella, Pseudoduganella, Mokoshia gen. nov. and Zemynaea gen. nov. using orthogonal and non-orthogonal genome-based approaches.</title>
        <authorList>
            <person name="Bowman J.P."/>
        </authorList>
    </citation>
    <scope>NUCLEOTIDE SEQUENCE [LARGE SCALE GENOMIC DNA]</scope>
    <source>
        <strain evidence="2 3">JCM 31316</strain>
    </source>
</reference>
<protein>
    <recommendedName>
        <fullName evidence="4">DUF4173 domain-containing protein</fullName>
    </recommendedName>
</protein>
<evidence type="ECO:0000313" key="2">
    <source>
        <dbReference type="EMBL" id="MCS0585433.1"/>
    </source>
</evidence>
<keyword evidence="1" id="KW-0472">Membrane</keyword>